<keyword evidence="2" id="KW-0732">Signal</keyword>
<protein>
    <submittedName>
        <fullName evidence="3">Uncharacterized protein</fullName>
    </submittedName>
</protein>
<feature type="signal peptide" evidence="2">
    <location>
        <begin position="1"/>
        <end position="16"/>
    </location>
</feature>
<evidence type="ECO:0000256" key="2">
    <source>
        <dbReference type="SAM" id="SignalP"/>
    </source>
</evidence>
<feature type="region of interest" description="Disordered" evidence="1">
    <location>
        <begin position="24"/>
        <end position="67"/>
    </location>
</feature>
<dbReference type="RefSeq" id="WP_147191924.1">
    <property type="nucleotide sequence ID" value="NZ_CP042435.1"/>
</dbReference>
<feature type="chain" id="PRO_5022882434" evidence="2">
    <location>
        <begin position="17"/>
        <end position="67"/>
    </location>
</feature>
<accession>A0A5B8VF59</accession>
<dbReference type="PROSITE" id="PS51257">
    <property type="entry name" value="PROKAR_LIPOPROTEIN"/>
    <property type="match status" value="1"/>
</dbReference>
<dbReference type="AlphaFoldDB" id="A0A5B8VF59"/>
<gene>
    <name evidence="3" type="ORF">FRZ67_18235</name>
</gene>
<dbReference type="KEGG" id="pgin:FRZ67_18235"/>
<sequence>MKSVLTMLAFSMFILAAGCDNDNEAKDDNKMDSIGNPSSNPSSTSVLTDDSTQIRNDDTMHIDTLRH</sequence>
<organism evidence="3 4">
    <name type="scientific">Panacibacter ginsenosidivorans</name>
    <dbReference type="NCBI Taxonomy" id="1813871"/>
    <lineage>
        <taxon>Bacteria</taxon>
        <taxon>Pseudomonadati</taxon>
        <taxon>Bacteroidota</taxon>
        <taxon>Chitinophagia</taxon>
        <taxon>Chitinophagales</taxon>
        <taxon>Chitinophagaceae</taxon>
        <taxon>Panacibacter</taxon>
    </lineage>
</organism>
<keyword evidence="4" id="KW-1185">Reference proteome</keyword>
<evidence type="ECO:0000313" key="3">
    <source>
        <dbReference type="EMBL" id="QEC69156.1"/>
    </source>
</evidence>
<feature type="compositionally biased region" description="Polar residues" evidence="1">
    <location>
        <begin position="35"/>
        <end position="54"/>
    </location>
</feature>
<reference evidence="3 4" key="1">
    <citation type="journal article" date="2016" name="Int. J. Syst. Evol. Microbiol.">
        <title>Panacibacter ginsenosidivorans gen. nov., sp. nov., with ginsenoside converting activity isolated from soil of a ginseng field.</title>
        <authorList>
            <person name="Siddiqi M.Z."/>
            <person name="Muhammad Shafi S."/>
            <person name="Choi K.D."/>
            <person name="Im W.T."/>
        </authorList>
    </citation>
    <scope>NUCLEOTIDE SEQUENCE [LARGE SCALE GENOMIC DNA]</scope>
    <source>
        <strain evidence="3 4">Gsoil1550</strain>
    </source>
</reference>
<feature type="compositionally biased region" description="Basic and acidic residues" evidence="1">
    <location>
        <begin position="55"/>
        <end position="67"/>
    </location>
</feature>
<proteinExistence type="predicted"/>
<dbReference type="Proteomes" id="UP000321533">
    <property type="component" value="Chromosome"/>
</dbReference>
<name>A0A5B8VF59_9BACT</name>
<evidence type="ECO:0000313" key="4">
    <source>
        <dbReference type="Proteomes" id="UP000321533"/>
    </source>
</evidence>
<dbReference type="EMBL" id="CP042435">
    <property type="protein sequence ID" value="QEC69156.1"/>
    <property type="molecule type" value="Genomic_DNA"/>
</dbReference>
<evidence type="ECO:0000256" key="1">
    <source>
        <dbReference type="SAM" id="MobiDB-lite"/>
    </source>
</evidence>